<dbReference type="Proteomes" id="UP001489902">
    <property type="component" value="Chromosome 1"/>
</dbReference>
<proteinExistence type="predicted"/>
<keyword evidence="2" id="KW-1185">Reference proteome</keyword>
<name>A0ABZ2WFZ7_9HYPO</name>
<protein>
    <submittedName>
        <fullName evidence="1">Endoribonuclease L-PSP family protein</fullName>
    </submittedName>
</protein>
<gene>
    <name evidence="1" type="ORF">QYS62_000103</name>
</gene>
<evidence type="ECO:0000313" key="1">
    <source>
        <dbReference type="EMBL" id="WZH39195.1"/>
    </source>
</evidence>
<organism evidence="1 2">
    <name type="scientific">Fusarium acuminatum</name>
    <dbReference type="NCBI Taxonomy" id="5515"/>
    <lineage>
        <taxon>Eukaryota</taxon>
        <taxon>Fungi</taxon>
        <taxon>Dikarya</taxon>
        <taxon>Ascomycota</taxon>
        <taxon>Pezizomycotina</taxon>
        <taxon>Sordariomycetes</taxon>
        <taxon>Hypocreomycetidae</taxon>
        <taxon>Hypocreales</taxon>
        <taxon>Nectriaceae</taxon>
        <taxon>Fusarium</taxon>
        <taxon>Fusarium tricinctum species complex</taxon>
    </lineage>
</organism>
<sequence length="178" mass="19150">MESQWLPGPVGEMLRSSGLATTTTIPVGKLVTTTTHVGLDLENGRLIKGTPEDEFTAIFVCLDAALRNAGVRGGVADAHKITAYLISPADEPILLRIFRERYPGRSPAWGTVIVPAIVVPDTRAELQAEAILEREVGSSQARLLRRELARPASQLLAALLKWTAFQFVESAEPPPAGS</sequence>
<evidence type="ECO:0000313" key="2">
    <source>
        <dbReference type="Proteomes" id="UP001489902"/>
    </source>
</evidence>
<dbReference type="SUPFAM" id="SSF55298">
    <property type="entry name" value="YjgF-like"/>
    <property type="match status" value="1"/>
</dbReference>
<dbReference type="Gene3D" id="3.30.1330.40">
    <property type="entry name" value="RutC-like"/>
    <property type="match status" value="1"/>
</dbReference>
<dbReference type="InterPro" id="IPR035959">
    <property type="entry name" value="RutC-like_sf"/>
</dbReference>
<dbReference type="EMBL" id="CP151260">
    <property type="protein sequence ID" value="WZH39195.1"/>
    <property type="molecule type" value="Genomic_DNA"/>
</dbReference>
<reference evidence="1 2" key="1">
    <citation type="submission" date="2024-04" db="EMBL/GenBank/DDBJ databases">
        <title>Complete genome sequence of Fusarium acuminatum.</title>
        <authorList>
            <person name="Lan B."/>
        </authorList>
    </citation>
    <scope>NUCLEOTIDE SEQUENCE [LARGE SCALE GENOMIC DNA]</scope>
    <source>
        <strain evidence="1">1A</strain>
    </source>
</reference>
<accession>A0ABZ2WFZ7</accession>